<keyword evidence="2" id="KW-0479">Metal-binding</keyword>
<dbReference type="SMART" id="SM00343">
    <property type="entry name" value="ZnF_C2HC"/>
    <property type="match status" value="6"/>
</dbReference>
<dbReference type="SUPFAM" id="SSF57756">
    <property type="entry name" value="Retrovirus zinc finger-like domains"/>
    <property type="match status" value="4"/>
</dbReference>
<organism evidence="4 5">
    <name type="scientific">Grifola frondosa</name>
    <name type="common">Maitake</name>
    <name type="synonym">Polyporus frondosus</name>
    <dbReference type="NCBI Taxonomy" id="5627"/>
    <lineage>
        <taxon>Eukaryota</taxon>
        <taxon>Fungi</taxon>
        <taxon>Dikarya</taxon>
        <taxon>Basidiomycota</taxon>
        <taxon>Agaricomycotina</taxon>
        <taxon>Agaricomycetes</taxon>
        <taxon>Polyporales</taxon>
        <taxon>Grifolaceae</taxon>
        <taxon>Grifola</taxon>
    </lineage>
</organism>
<gene>
    <name evidence="4" type="primary">HEXBP</name>
    <name evidence="4" type="ORF">A0H81_14238</name>
</gene>
<dbReference type="Gene3D" id="4.10.60.10">
    <property type="entry name" value="Zinc finger, CCHC-type"/>
    <property type="match status" value="4"/>
</dbReference>
<dbReference type="PROSITE" id="PS50158">
    <property type="entry name" value="ZF_CCHC"/>
    <property type="match status" value="5"/>
</dbReference>
<dbReference type="EMBL" id="LUGG01000041">
    <property type="protein sequence ID" value="OBZ65719.1"/>
    <property type="molecule type" value="Genomic_DNA"/>
</dbReference>
<dbReference type="Proteomes" id="UP000092993">
    <property type="component" value="Unassembled WGS sequence"/>
</dbReference>
<dbReference type="PANTHER" id="PTHR23002">
    <property type="entry name" value="ZINC FINGER CCHC DOMAIN CONTAINING PROTEIN"/>
    <property type="match status" value="1"/>
</dbReference>
<feature type="domain" description="CCHC-type" evidence="3">
    <location>
        <begin position="93"/>
        <end position="108"/>
    </location>
</feature>
<dbReference type="InterPro" id="IPR036875">
    <property type="entry name" value="Znf_CCHC_sf"/>
</dbReference>
<evidence type="ECO:0000256" key="1">
    <source>
        <dbReference type="ARBA" id="ARBA00022664"/>
    </source>
</evidence>
<keyword evidence="2" id="KW-0862">Zinc</keyword>
<feature type="domain" description="CCHC-type" evidence="3">
    <location>
        <begin position="191"/>
        <end position="205"/>
    </location>
</feature>
<dbReference type="GO" id="GO:0003677">
    <property type="term" value="F:DNA binding"/>
    <property type="evidence" value="ECO:0007669"/>
    <property type="project" value="UniProtKB-KW"/>
</dbReference>
<comment type="caution">
    <text evidence="4">The sequence shown here is derived from an EMBL/GenBank/DDBJ whole genome shotgun (WGS) entry which is preliminary data.</text>
</comment>
<protein>
    <submittedName>
        <fullName evidence="4">DNA-binding protein HEXBP</fullName>
    </submittedName>
</protein>
<dbReference type="OMA" id="KGNPTCY"/>
<keyword evidence="4" id="KW-0238">DNA-binding</keyword>
<feature type="domain" description="CCHC-type" evidence="3">
    <location>
        <begin position="28"/>
        <end position="41"/>
    </location>
</feature>
<dbReference type="OrthoDB" id="2527451at2759"/>
<sequence length="214" mass="22506">MAGARGCFNCGGFGHQAANCPKAGTPTCYNCGLEGHVSRDCTMEAKAKSCYKCGQEGHISRDCPDNTANAAGGNSFGGGYSGGSSGGGSGTECYRCGKVGHIARACPEAPGGNSGYQGSYSSFGGGQQRTWLVNSTCIFTMIDEILQLHLRRCRAFVPRLCPGLEMLQLLWLPHYQGHISKDCPQPQRRACYTCGSEGHISRDCPGTTAATEDA</sequence>
<keyword evidence="1" id="KW-0507">mRNA processing</keyword>
<dbReference type="GO" id="GO:0006397">
    <property type="term" value="P:mRNA processing"/>
    <property type="evidence" value="ECO:0007669"/>
    <property type="project" value="UniProtKB-KW"/>
</dbReference>
<dbReference type="Pfam" id="PF00098">
    <property type="entry name" value="zf-CCHC"/>
    <property type="match status" value="5"/>
</dbReference>
<evidence type="ECO:0000313" key="5">
    <source>
        <dbReference type="Proteomes" id="UP000092993"/>
    </source>
</evidence>
<name>A0A1C7LP15_GRIFR</name>
<dbReference type="InterPro" id="IPR001878">
    <property type="entry name" value="Znf_CCHC"/>
</dbReference>
<proteinExistence type="predicted"/>
<feature type="domain" description="CCHC-type" evidence="3">
    <location>
        <begin position="7"/>
        <end position="22"/>
    </location>
</feature>
<dbReference type="InterPro" id="IPR051714">
    <property type="entry name" value="Znf_CCHC_NABP"/>
</dbReference>
<feature type="domain" description="CCHC-type" evidence="3">
    <location>
        <begin position="50"/>
        <end position="65"/>
    </location>
</feature>
<keyword evidence="2" id="KW-0863">Zinc-finger</keyword>
<evidence type="ECO:0000256" key="2">
    <source>
        <dbReference type="PROSITE-ProRule" id="PRU00047"/>
    </source>
</evidence>
<dbReference type="STRING" id="5627.A0A1C7LP15"/>
<evidence type="ECO:0000259" key="3">
    <source>
        <dbReference type="PROSITE" id="PS50158"/>
    </source>
</evidence>
<keyword evidence="5" id="KW-1185">Reference proteome</keyword>
<reference evidence="4 5" key="1">
    <citation type="submission" date="2016-03" db="EMBL/GenBank/DDBJ databases">
        <title>Whole genome sequencing of Grifola frondosa 9006-11.</title>
        <authorList>
            <person name="Min B."/>
            <person name="Park H."/>
            <person name="Kim J.-G."/>
            <person name="Cho H."/>
            <person name="Oh Y.-L."/>
            <person name="Kong W.-S."/>
            <person name="Choi I.-G."/>
        </authorList>
    </citation>
    <scope>NUCLEOTIDE SEQUENCE [LARGE SCALE GENOMIC DNA]</scope>
    <source>
        <strain evidence="4 5">9006-11</strain>
    </source>
</reference>
<evidence type="ECO:0000313" key="4">
    <source>
        <dbReference type="EMBL" id="OBZ65719.1"/>
    </source>
</evidence>
<dbReference type="AlphaFoldDB" id="A0A1C7LP15"/>
<accession>A0A1C7LP15</accession>
<dbReference type="GO" id="GO:0008270">
    <property type="term" value="F:zinc ion binding"/>
    <property type="evidence" value="ECO:0007669"/>
    <property type="project" value="UniProtKB-KW"/>
</dbReference>